<accession>A0AAD2AE28</accession>
<proteinExistence type="predicted"/>
<dbReference type="PANTHER" id="PTHR35995">
    <property type="entry name" value="OS04G0690500 PROTEIN"/>
    <property type="match status" value="1"/>
</dbReference>
<dbReference type="InterPro" id="IPR008004">
    <property type="entry name" value="OCTOPUS-like"/>
</dbReference>
<dbReference type="Proteomes" id="UP000834106">
    <property type="component" value="Chromosome 22"/>
</dbReference>
<dbReference type="AlphaFoldDB" id="A0AAD2AE28"/>
<sequence>MGFCNFHPKEEVVGVCALCLNERLQILASKNGYLHGTYSHKKTRIPLPKIFALSNLFNRLDIGQQKSEGNFGSSSISQEDSFISIKFEDNGEISQNQKWRKPSDKINSVALEQSKPPAALRWQKRIGNLFQLIKWKRSSKGNVCHMATKLDRSKIRYGWMRTLRKRIKE</sequence>
<evidence type="ECO:0000313" key="1">
    <source>
        <dbReference type="EMBL" id="CAI9786629.1"/>
    </source>
</evidence>
<reference evidence="1" key="1">
    <citation type="submission" date="2023-05" db="EMBL/GenBank/DDBJ databases">
        <authorList>
            <person name="Huff M."/>
        </authorList>
    </citation>
    <scope>NUCLEOTIDE SEQUENCE</scope>
</reference>
<dbReference type="EMBL" id="OU503057">
    <property type="protein sequence ID" value="CAI9786629.1"/>
    <property type="molecule type" value="Genomic_DNA"/>
</dbReference>
<keyword evidence="2" id="KW-1185">Reference proteome</keyword>
<gene>
    <name evidence="1" type="ORF">FPE_LOCUS34059</name>
</gene>
<protein>
    <submittedName>
        <fullName evidence="1">Uncharacterized protein</fullName>
    </submittedName>
</protein>
<organism evidence="1 2">
    <name type="scientific">Fraxinus pennsylvanica</name>
    <dbReference type="NCBI Taxonomy" id="56036"/>
    <lineage>
        <taxon>Eukaryota</taxon>
        <taxon>Viridiplantae</taxon>
        <taxon>Streptophyta</taxon>
        <taxon>Embryophyta</taxon>
        <taxon>Tracheophyta</taxon>
        <taxon>Spermatophyta</taxon>
        <taxon>Magnoliopsida</taxon>
        <taxon>eudicotyledons</taxon>
        <taxon>Gunneridae</taxon>
        <taxon>Pentapetalae</taxon>
        <taxon>asterids</taxon>
        <taxon>lamiids</taxon>
        <taxon>Lamiales</taxon>
        <taxon>Oleaceae</taxon>
        <taxon>Oleeae</taxon>
        <taxon>Fraxinus</taxon>
    </lineage>
</organism>
<evidence type="ECO:0000313" key="2">
    <source>
        <dbReference type="Proteomes" id="UP000834106"/>
    </source>
</evidence>
<dbReference type="PANTHER" id="PTHR35995:SF1">
    <property type="entry name" value="OS04G0690500 PROTEIN"/>
    <property type="match status" value="1"/>
</dbReference>
<name>A0AAD2AE28_9LAMI</name>
<dbReference type="Pfam" id="PF05340">
    <property type="entry name" value="DUF740"/>
    <property type="match status" value="1"/>
</dbReference>